<dbReference type="InterPro" id="IPR001628">
    <property type="entry name" value="Znf_hrmn_rcpt"/>
</dbReference>
<gene>
    <name evidence="14" type="ORF">FSP39_005953</name>
</gene>
<dbReference type="GO" id="GO:0048384">
    <property type="term" value="P:retinoic acid receptor signaling pathway"/>
    <property type="evidence" value="ECO:0007669"/>
    <property type="project" value="InterPro"/>
</dbReference>
<dbReference type="PROSITE" id="PS51030">
    <property type="entry name" value="NUCLEAR_REC_DBD_2"/>
    <property type="match status" value="1"/>
</dbReference>
<dbReference type="GO" id="GO:0005634">
    <property type="term" value="C:nucleus"/>
    <property type="evidence" value="ECO:0007669"/>
    <property type="project" value="UniProtKB-SubCell"/>
</dbReference>
<dbReference type="PROSITE" id="PS51843">
    <property type="entry name" value="NR_LBD"/>
    <property type="match status" value="1"/>
</dbReference>
<feature type="compositionally biased region" description="Polar residues" evidence="11">
    <location>
        <begin position="15"/>
        <end position="29"/>
    </location>
</feature>
<comment type="similarity">
    <text evidence="10">Belongs to the nuclear hormone receptor family.</text>
</comment>
<dbReference type="Proteomes" id="UP001186944">
    <property type="component" value="Unassembled WGS sequence"/>
</dbReference>
<dbReference type="Gene3D" id="3.30.50.10">
    <property type="entry name" value="Erythroid Transcription Factor GATA-1, subunit A"/>
    <property type="match status" value="1"/>
</dbReference>
<evidence type="ECO:0000256" key="10">
    <source>
        <dbReference type="RuleBase" id="RU004334"/>
    </source>
</evidence>
<reference evidence="14" key="1">
    <citation type="submission" date="2019-08" db="EMBL/GenBank/DDBJ databases">
        <title>The improved chromosome-level genome for the pearl oyster Pinctada fucata martensii using PacBio sequencing and Hi-C.</title>
        <authorList>
            <person name="Zheng Z."/>
        </authorList>
    </citation>
    <scope>NUCLEOTIDE SEQUENCE</scope>
    <source>
        <strain evidence="14">ZZ-2019</strain>
        <tissue evidence="14">Adductor muscle</tissue>
    </source>
</reference>
<feature type="domain" description="NR LBD" evidence="13">
    <location>
        <begin position="286"/>
        <end position="507"/>
    </location>
</feature>
<comment type="caution">
    <text evidence="14">The sequence shown here is derived from an EMBL/GenBank/DDBJ whole genome shotgun (WGS) entry which is preliminary data.</text>
</comment>
<keyword evidence="5 10" id="KW-0805">Transcription regulation</keyword>
<evidence type="ECO:0000259" key="13">
    <source>
        <dbReference type="PROSITE" id="PS51843"/>
    </source>
</evidence>
<dbReference type="Pfam" id="PF00105">
    <property type="entry name" value="zf-C4"/>
    <property type="match status" value="1"/>
</dbReference>
<name>A0AA88YL44_PINIB</name>
<evidence type="ECO:0000256" key="7">
    <source>
        <dbReference type="ARBA" id="ARBA00023163"/>
    </source>
</evidence>
<dbReference type="Gene3D" id="1.10.565.10">
    <property type="entry name" value="Retinoid X Receptor"/>
    <property type="match status" value="1"/>
</dbReference>
<dbReference type="PRINTS" id="PR00047">
    <property type="entry name" value="STROIDFINGER"/>
</dbReference>
<dbReference type="SUPFAM" id="SSF48508">
    <property type="entry name" value="Nuclear receptor ligand-binding domain"/>
    <property type="match status" value="1"/>
</dbReference>
<dbReference type="GO" id="GO:0008270">
    <property type="term" value="F:zinc ion binding"/>
    <property type="evidence" value="ECO:0007669"/>
    <property type="project" value="UniProtKB-KW"/>
</dbReference>
<evidence type="ECO:0000313" key="15">
    <source>
        <dbReference type="Proteomes" id="UP001186944"/>
    </source>
</evidence>
<keyword evidence="6 10" id="KW-0238">DNA-binding</keyword>
<dbReference type="EMBL" id="VSWD01000002">
    <property type="protein sequence ID" value="KAK3107051.1"/>
    <property type="molecule type" value="Genomic_DNA"/>
</dbReference>
<organism evidence="14 15">
    <name type="scientific">Pinctada imbricata</name>
    <name type="common">Atlantic pearl-oyster</name>
    <name type="synonym">Pinctada martensii</name>
    <dbReference type="NCBI Taxonomy" id="66713"/>
    <lineage>
        <taxon>Eukaryota</taxon>
        <taxon>Metazoa</taxon>
        <taxon>Spiralia</taxon>
        <taxon>Lophotrochozoa</taxon>
        <taxon>Mollusca</taxon>
        <taxon>Bivalvia</taxon>
        <taxon>Autobranchia</taxon>
        <taxon>Pteriomorphia</taxon>
        <taxon>Pterioida</taxon>
        <taxon>Pterioidea</taxon>
        <taxon>Pteriidae</taxon>
        <taxon>Pinctada</taxon>
    </lineage>
</organism>
<evidence type="ECO:0000256" key="5">
    <source>
        <dbReference type="ARBA" id="ARBA00023015"/>
    </source>
</evidence>
<dbReference type="PROSITE" id="PS00031">
    <property type="entry name" value="NUCLEAR_REC_DBD_1"/>
    <property type="match status" value="1"/>
</dbReference>
<dbReference type="SMART" id="SM00430">
    <property type="entry name" value="HOLI"/>
    <property type="match status" value="1"/>
</dbReference>
<dbReference type="CDD" id="cd06961">
    <property type="entry name" value="NR_DBD_TR"/>
    <property type="match status" value="1"/>
</dbReference>
<dbReference type="InterPro" id="IPR050200">
    <property type="entry name" value="Nuclear_hormone_rcpt_NR3"/>
</dbReference>
<dbReference type="InterPro" id="IPR003078">
    <property type="entry name" value="Retinoic_acid_rcpt"/>
</dbReference>
<evidence type="ECO:0000256" key="8">
    <source>
        <dbReference type="ARBA" id="ARBA00023170"/>
    </source>
</evidence>
<dbReference type="InterPro" id="IPR000536">
    <property type="entry name" value="Nucl_hrmn_rcpt_lig-bd"/>
</dbReference>
<dbReference type="SMART" id="SM00399">
    <property type="entry name" value="ZnF_C4"/>
    <property type="match status" value="1"/>
</dbReference>
<dbReference type="InterPro" id="IPR035500">
    <property type="entry name" value="NHR-like_dom_sf"/>
</dbReference>
<keyword evidence="8 10" id="KW-0675">Receptor</keyword>
<keyword evidence="3 10" id="KW-0863">Zinc-finger</keyword>
<evidence type="ECO:0000259" key="12">
    <source>
        <dbReference type="PROSITE" id="PS51030"/>
    </source>
</evidence>
<dbReference type="InterPro" id="IPR001723">
    <property type="entry name" value="Nuclear_hrmn_rcpt"/>
</dbReference>
<dbReference type="FunFam" id="3.30.50.10:FF:000006">
    <property type="entry name" value="Nuclear receptor subfamily 5 group A member"/>
    <property type="match status" value="1"/>
</dbReference>
<comment type="subcellular location">
    <subcellularLocation>
        <location evidence="1 10">Nucleus</location>
    </subcellularLocation>
</comment>
<dbReference type="PANTHER" id="PTHR48092">
    <property type="entry name" value="KNIRPS-RELATED PROTEIN-RELATED"/>
    <property type="match status" value="1"/>
</dbReference>
<keyword evidence="7 10" id="KW-0804">Transcription</keyword>
<evidence type="ECO:0000256" key="3">
    <source>
        <dbReference type="ARBA" id="ARBA00022771"/>
    </source>
</evidence>
<keyword evidence="2 10" id="KW-0479">Metal-binding</keyword>
<protein>
    <submittedName>
        <fullName evidence="14">Uncharacterized protein</fullName>
    </submittedName>
</protein>
<evidence type="ECO:0000256" key="11">
    <source>
        <dbReference type="SAM" id="MobiDB-lite"/>
    </source>
</evidence>
<dbReference type="Pfam" id="PF00104">
    <property type="entry name" value="Hormone_recep"/>
    <property type="match status" value="1"/>
</dbReference>
<dbReference type="GO" id="GO:0043565">
    <property type="term" value="F:sequence-specific DNA binding"/>
    <property type="evidence" value="ECO:0007669"/>
    <property type="project" value="InterPro"/>
</dbReference>
<evidence type="ECO:0000256" key="1">
    <source>
        <dbReference type="ARBA" id="ARBA00004123"/>
    </source>
</evidence>
<dbReference type="AlphaFoldDB" id="A0AA88YL44"/>
<dbReference type="GO" id="GO:0004879">
    <property type="term" value="F:nuclear receptor activity"/>
    <property type="evidence" value="ECO:0007669"/>
    <property type="project" value="InterPro"/>
</dbReference>
<evidence type="ECO:0000256" key="9">
    <source>
        <dbReference type="ARBA" id="ARBA00023242"/>
    </source>
</evidence>
<dbReference type="InterPro" id="IPR013088">
    <property type="entry name" value="Znf_NHR/GATA"/>
</dbReference>
<dbReference type="SUPFAM" id="SSF57716">
    <property type="entry name" value="Glucocorticoid receptor-like (DNA-binding domain)"/>
    <property type="match status" value="1"/>
</dbReference>
<dbReference type="PRINTS" id="PR01292">
    <property type="entry name" value="RETNOICACIDR"/>
</dbReference>
<proteinExistence type="inferred from homology"/>
<feature type="domain" description="Nuclear receptor" evidence="12">
    <location>
        <begin position="170"/>
        <end position="245"/>
    </location>
</feature>
<evidence type="ECO:0000313" key="14">
    <source>
        <dbReference type="EMBL" id="KAK3107051.1"/>
    </source>
</evidence>
<feature type="region of interest" description="Disordered" evidence="11">
    <location>
        <begin position="15"/>
        <end position="34"/>
    </location>
</feature>
<keyword evidence="15" id="KW-1185">Reference proteome</keyword>
<evidence type="ECO:0000256" key="2">
    <source>
        <dbReference type="ARBA" id="ARBA00022723"/>
    </source>
</evidence>
<evidence type="ECO:0000256" key="6">
    <source>
        <dbReference type="ARBA" id="ARBA00023125"/>
    </source>
</evidence>
<dbReference type="PRINTS" id="PR00398">
    <property type="entry name" value="STRDHORMONER"/>
</dbReference>
<evidence type="ECO:0000256" key="4">
    <source>
        <dbReference type="ARBA" id="ARBA00022833"/>
    </source>
</evidence>
<keyword evidence="9 10" id="KW-0539">Nucleus</keyword>
<accession>A0AA88YL44</accession>
<sequence>MSDDIGEQLSEQQFYQEETTPDVSQSGTATELPHHIRMYPEVKAEMKLDCMEIPIQSTPETQKDSTNIQMIQNLAHQVAFDRGGEGDSNVPIQMTNFSVPQPGSLMLNIDHMDSVNGGDGETVLTSPDVSQSGSNVVSTTPIIQIETVGDSRDKVGEGSSGMYPPPDAITQPCMICGDKGSGFHYSVFSCEGCKGFFKRSVQKNLIYSCKNDGECSINKFTRNNCQYCRFVKCSQMGMKREAVREDRSPGGKHRHKRPKLDEVTAVVNSEGNVIFQLPATQDSNIFEDKIVEGLIDAQPDLIPRVEGNLGLQNLGINQLMQYGYAELKYIIDWAKRVPGFPEICIEDQMALLKSSFMELNVLRLAFRSQNSDDEIMFAEGLRVPVDLAQRMGWGKELINATVEFGQRLKILSIDKTEFAILNGIVLTYPDAAGLKEKHKVTLLQTKILNSLGKYQRYRFPENPKRYGQTLLRLPSLRTVSAKAAERFLSLTLDGTVQINDLVLEMIN</sequence>
<keyword evidence="4 10" id="KW-0862">Zinc</keyword>